<dbReference type="EMBL" id="LANQ01000001">
    <property type="protein sequence ID" value="KJV58470.1"/>
    <property type="molecule type" value="Genomic_DNA"/>
</dbReference>
<organism evidence="1 2">
    <name type="scientific">Rickettsia felis str. Pedreira</name>
    <dbReference type="NCBI Taxonomy" id="1359196"/>
    <lineage>
        <taxon>Bacteria</taxon>
        <taxon>Pseudomonadati</taxon>
        <taxon>Pseudomonadota</taxon>
        <taxon>Alphaproteobacteria</taxon>
        <taxon>Rickettsiales</taxon>
        <taxon>Rickettsiaceae</taxon>
        <taxon>Rickettsieae</taxon>
        <taxon>Rickettsia</taxon>
        <taxon>spotted fever group</taxon>
    </lineage>
</organism>
<dbReference type="PATRIC" id="fig|1359196.3.peg.830"/>
<dbReference type="AlphaFoldDB" id="A0A0F3MRV3"/>
<evidence type="ECO:0000313" key="2">
    <source>
        <dbReference type="Proteomes" id="UP000033475"/>
    </source>
</evidence>
<evidence type="ECO:0000313" key="1">
    <source>
        <dbReference type="EMBL" id="KJV58470.1"/>
    </source>
</evidence>
<accession>A0A0F3MRV3</accession>
<gene>
    <name evidence="1" type="ORF">RFEPED_0851</name>
</gene>
<proteinExistence type="predicted"/>
<comment type="caution">
    <text evidence="1">The sequence shown here is derived from an EMBL/GenBank/DDBJ whole genome shotgun (WGS) entry which is preliminary data.</text>
</comment>
<dbReference type="Proteomes" id="UP000033475">
    <property type="component" value="Unassembled WGS sequence"/>
</dbReference>
<name>A0A0F3MRV3_RICFI</name>
<sequence>MHGSKNALGVIPCKGYVTFTIAWTGNALYVIPAKAGIQKKKHTYNKFLKLKARFISLYDGFLLSQE</sequence>
<protein>
    <submittedName>
        <fullName evidence="1">Uncharacterized protein</fullName>
    </submittedName>
</protein>
<reference evidence="1 2" key="1">
    <citation type="submission" date="2015-01" db="EMBL/GenBank/DDBJ databases">
        <title>Genome Sequencing of Rickettsiales.</title>
        <authorList>
            <person name="Daugherty S.C."/>
            <person name="Su Q."/>
            <person name="Abolude K."/>
            <person name="Beier-Sexton M."/>
            <person name="Carlyon J.A."/>
            <person name="Carter R."/>
            <person name="Day N.P."/>
            <person name="Dumler S.J."/>
            <person name="Dyachenko V."/>
            <person name="Godinez A."/>
            <person name="Kurtti T.J."/>
            <person name="Lichay M."/>
            <person name="Mullins K.E."/>
            <person name="Ott S."/>
            <person name="Pappas-Brown V."/>
            <person name="Paris D.H."/>
            <person name="Patel P."/>
            <person name="Richards A.L."/>
            <person name="Sadzewicz L."/>
            <person name="Sears K."/>
            <person name="Seidman D."/>
            <person name="Sengamalay N."/>
            <person name="Stenos J."/>
            <person name="Tallon L.J."/>
            <person name="Vincent G."/>
            <person name="Fraser C.M."/>
            <person name="Munderloh U."/>
            <person name="Dunning-Hotopp J.C."/>
        </authorList>
    </citation>
    <scope>NUCLEOTIDE SEQUENCE [LARGE SCALE GENOMIC DNA]</scope>
    <source>
        <strain evidence="1 2">Pedreira</strain>
    </source>
</reference>